<evidence type="ECO:0000256" key="3">
    <source>
        <dbReference type="SAM" id="SignalP"/>
    </source>
</evidence>
<dbReference type="GO" id="GO:0046872">
    <property type="term" value="F:metal ion binding"/>
    <property type="evidence" value="ECO:0007669"/>
    <property type="project" value="UniProtKB-KW"/>
</dbReference>
<evidence type="ECO:0000313" key="4">
    <source>
        <dbReference type="EMBL" id="GGH09669.1"/>
    </source>
</evidence>
<gene>
    <name evidence="4" type="primary">afuA</name>
    <name evidence="4" type="ORF">GCM10007036_05860</name>
</gene>
<keyword evidence="5" id="KW-1185">Reference proteome</keyword>
<dbReference type="RefSeq" id="WP_188516226.1">
    <property type="nucleotide sequence ID" value="NZ_BMES01000001.1"/>
</dbReference>
<reference evidence="4" key="1">
    <citation type="journal article" date="2014" name="Int. J. Syst. Evol. Microbiol.">
        <title>Complete genome sequence of Corynebacterium casei LMG S-19264T (=DSM 44701T), isolated from a smear-ripened cheese.</title>
        <authorList>
            <consortium name="US DOE Joint Genome Institute (JGI-PGF)"/>
            <person name="Walter F."/>
            <person name="Albersmeier A."/>
            <person name="Kalinowski J."/>
            <person name="Ruckert C."/>
        </authorList>
    </citation>
    <scope>NUCLEOTIDE SEQUENCE</scope>
    <source>
        <strain evidence="4">CGMCC 1.12214</strain>
    </source>
</reference>
<keyword evidence="2" id="KW-0408">Iron</keyword>
<name>A0A917I3U0_9HYPH</name>
<protein>
    <submittedName>
        <fullName evidence="4">Iron ABC transporter substrate-binding protein</fullName>
    </submittedName>
</protein>
<dbReference type="InterPro" id="IPR026045">
    <property type="entry name" value="Ferric-bd"/>
</dbReference>
<evidence type="ECO:0000256" key="2">
    <source>
        <dbReference type="PIRSR" id="PIRSR002825-1"/>
    </source>
</evidence>
<dbReference type="SUPFAM" id="SSF53850">
    <property type="entry name" value="Periplasmic binding protein-like II"/>
    <property type="match status" value="1"/>
</dbReference>
<accession>A0A917I3U0</accession>
<dbReference type="Pfam" id="PF13343">
    <property type="entry name" value="SBP_bac_6"/>
    <property type="match status" value="1"/>
</dbReference>
<feature type="signal peptide" evidence="3">
    <location>
        <begin position="1"/>
        <end position="22"/>
    </location>
</feature>
<evidence type="ECO:0000256" key="1">
    <source>
        <dbReference type="ARBA" id="ARBA00022729"/>
    </source>
</evidence>
<dbReference type="AlphaFoldDB" id="A0A917I3U0"/>
<organism evidence="4 5">
    <name type="scientific">Alsobacter metallidurans</name>
    <dbReference type="NCBI Taxonomy" id="340221"/>
    <lineage>
        <taxon>Bacteria</taxon>
        <taxon>Pseudomonadati</taxon>
        <taxon>Pseudomonadota</taxon>
        <taxon>Alphaproteobacteria</taxon>
        <taxon>Hyphomicrobiales</taxon>
        <taxon>Alsobacteraceae</taxon>
        <taxon>Alsobacter</taxon>
    </lineage>
</organism>
<comment type="caution">
    <text evidence="4">The sequence shown here is derived from an EMBL/GenBank/DDBJ whole genome shotgun (WGS) entry which is preliminary data.</text>
</comment>
<feature type="binding site" evidence="2">
    <location>
        <position position="239"/>
    </location>
    <ligand>
        <name>Fe cation</name>
        <dbReference type="ChEBI" id="CHEBI:24875"/>
    </ligand>
</feature>
<dbReference type="PIRSF" id="PIRSF002825">
    <property type="entry name" value="CfbpA"/>
    <property type="match status" value="1"/>
</dbReference>
<dbReference type="Gene3D" id="3.40.190.10">
    <property type="entry name" value="Periplasmic binding protein-like II"/>
    <property type="match status" value="2"/>
</dbReference>
<reference evidence="4" key="2">
    <citation type="submission" date="2020-09" db="EMBL/GenBank/DDBJ databases">
        <authorList>
            <person name="Sun Q."/>
            <person name="Zhou Y."/>
        </authorList>
    </citation>
    <scope>NUCLEOTIDE SEQUENCE</scope>
    <source>
        <strain evidence="4">CGMCC 1.12214</strain>
    </source>
</reference>
<keyword evidence="2" id="KW-0479">Metal-binding</keyword>
<keyword evidence="1 3" id="KW-0732">Signal</keyword>
<dbReference type="EMBL" id="BMES01000001">
    <property type="protein sequence ID" value="GGH09669.1"/>
    <property type="molecule type" value="Genomic_DNA"/>
</dbReference>
<evidence type="ECO:0000313" key="5">
    <source>
        <dbReference type="Proteomes" id="UP000603912"/>
    </source>
</evidence>
<feature type="chain" id="PRO_5036873526" evidence="3">
    <location>
        <begin position="23"/>
        <end position="347"/>
    </location>
</feature>
<dbReference type="PANTHER" id="PTHR30006">
    <property type="entry name" value="THIAMINE-BINDING PERIPLASMIC PROTEIN-RELATED"/>
    <property type="match status" value="1"/>
</dbReference>
<sequence>MKHFVLAAAAAVMWLAPHAVQAAPPAPYEPDQALVEAAKKEAKVVWYTSTDVQVSEKMAKAFEAKYPGIDVQVERSGAERVYQRINQEYGSKIYNADVIETSDAVHFLVFKREGILAQALPSDVAKSWPAEAKDPDGFYAAYRAHLSVIGYNTKQVKAEDAPKSHADLLLPKWKNRMVKAHPGYSGTVLTGTAALSKLLGWEYFEKLGQQKVMQVQSSTEPPKKLAQGERSIMADGNEYNLFLLRETGVPIEVVYAQEGSPIAIGHAGLLKNAAHPNAGKLFYAFMYTQEAQQLASDVGGLRSFHPGVKEKEGRVPLSKIKVLFTDPAEVEKQIETIKKKYEEYFGT</sequence>
<dbReference type="Proteomes" id="UP000603912">
    <property type="component" value="Unassembled WGS sequence"/>
</dbReference>
<proteinExistence type="predicted"/>